<evidence type="ECO:0000256" key="4">
    <source>
        <dbReference type="ARBA" id="ARBA00022630"/>
    </source>
</evidence>
<proteinExistence type="inferred from homology"/>
<dbReference type="Pfam" id="PF21895">
    <property type="entry name" value="MTHFR_C"/>
    <property type="match status" value="1"/>
</dbReference>
<dbReference type="FunFam" id="3.20.20.220:FF:000002">
    <property type="entry name" value="Methylenetetrahydrofolate reductase"/>
    <property type="match status" value="1"/>
</dbReference>
<evidence type="ECO:0000256" key="1">
    <source>
        <dbReference type="ARBA" id="ARBA00001974"/>
    </source>
</evidence>
<evidence type="ECO:0000313" key="10">
    <source>
        <dbReference type="EMBL" id="KAK8850419.1"/>
    </source>
</evidence>
<feature type="domain" description="MTHFR SAM-binding regulatory" evidence="9">
    <location>
        <begin position="381"/>
        <end position="619"/>
    </location>
</feature>
<evidence type="ECO:0000259" key="9">
    <source>
        <dbReference type="Pfam" id="PF21895"/>
    </source>
</evidence>
<keyword evidence="11" id="KW-1185">Reference proteome</keyword>
<keyword evidence="5" id="KW-0274">FAD</keyword>
<comment type="similarity">
    <text evidence="3">Belongs to the methylenetetrahydrofolate reductase family.</text>
</comment>
<dbReference type="Gene3D" id="3.20.20.220">
    <property type="match status" value="1"/>
</dbReference>
<organism evidence="10 11">
    <name type="scientific">Kwoniella newhampshirensis</name>
    <dbReference type="NCBI Taxonomy" id="1651941"/>
    <lineage>
        <taxon>Eukaryota</taxon>
        <taxon>Fungi</taxon>
        <taxon>Dikarya</taxon>
        <taxon>Basidiomycota</taxon>
        <taxon>Agaricomycotina</taxon>
        <taxon>Tremellomycetes</taxon>
        <taxon>Tremellales</taxon>
        <taxon>Cryptococcaceae</taxon>
        <taxon>Kwoniella</taxon>
    </lineage>
</organism>
<comment type="pathway">
    <text evidence="2 8">One-carbon metabolism; tetrahydrofolate interconversion.</text>
</comment>
<dbReference type="PANTHER" id="PTHR45754">
    <property type="entry name" value="METHYLENETETRAHYDROFOLATE REDUCTASE"/>
    <property type="match status" value="1"/>
</dbReference>
<dbReference type="CDD" id="cd00537">
    <property type="entry name" value="MTHFR"/>
    <property type="match status" value="1"/>
</dbReference>
<dbReference type="InterPro" id="IPR003171">
    <property type="entry name" value="Mehydrof_redctse-like"/>
</dbReference>
<dbReference type="EMBL" id="JBCAWK010000008">
    <property type="protein sequence ID" value="KAK8850419.1"/>
    <property type="molecule type" value="Genomic_DNA"/>
</dbReference>
<dbReference type="GO" id="GO:0009086">
    <property type="term" value="P:methionine biosynthetic process"/>
    <property type="evidence" value="ECO:0007669"/>
    <property type="project" value="TreeGrafter"/>
</dbReference>
<dbReference type="PANTHER" id="PTHR45754:SF1">
    <property type="entry name" value="METHYLENETETRAHYDROFOLATE REDUCTASE 1"/>
    <property type="match status" value="1"/>
</dbReference>
<evidence type="ECO:0000256" key="5">
    <source>
        <dbReference type="ARBA" id="ARBA00022827"/>
    </source>
</evidence>
<evidence type="ECO:0000256" key="2">
    <source>
        <dbReference type="ARBA" id="ARBA00004777"/>
    </source>
</evidence>
<keyword evidence="7" id="KW-0560">Oxidoreductase</keyword>
<dbReference type="GO" id="GO:0004489">
    <property type="term" value="F:methylenetetrahydrofolate reductase [NAD(P)H] activity"/>
    <property type="evidence" value="ECO:0007669"/>
    <property type="project" value="InterPro"/>
</dbReference>
<keyword evidence="4" id="KW-0285">Flavoprotein</keyword>
<sequence>MSQLTSLIASRTAPFHTFEFFPPRTEAGLVNLLDRIRRLADAPLPAPLAVSVTWGAGGSTADRSLELAEQVVKMGLDVVLHLTCTNMAKEKVDQALGRCRDLGIRNVLALRGDPPRSEEYAVSADPTPDFFKHADDLVRYIRAEHGDWFCIGVAGYPTPHADSENEEDDLHWLKVKCDAGADYIITQLFYDVEGFLEWVKTCISQPIIPGIMPIQNFASFRRLVNLTKCPVPDSIMDELQPISSDDAAVKNYGAQLATKMVAQIIGSKLVPGVHFCTLNLEKSVRTILENLGWSTKADNRPSTSPSPRHNQLIEDDADMTNVKDGVAINGKTRLSPATQMKDLSISPSEASQLAQYGLTHNVLPPAPKAGLGGKSGGVAEDSWDEYPNGRFTDVRSPAYGEIDGWGSGLKITAAQALKEWGTPTDASQLSSLFVSYLDSSPETPTTPFCDLPLSPESASILPHLIALNSTRLQHWTVGSQPAVDAAKSDDPIHGWGPRGGYVFQKAFVEFFVREEEVIRLEEKLKKGDGQITMTNALKDAVNAVTWGVFPGQEISQSTIIEETSFLAWKEEAFDIWTEWSLLYPRQSPARKLLEGIAGEWWLVSLIHHDYKDSEGLWRFLLK</sequence>
<reference evidence="10 11" key="1">
    <citation type="journal article" date="2024" name="bioRxiv">
        <title>Comparative genomics of Cryptococcus and Kwoniella reveals pathogenesis evolution and contrasting karyotype dynamics via intercentromeric recombination or chromosome fusion.</title>
        <authorList>
            <person name="Coelho M.A."/>
            <person name="David-Palma M."/>
            <person name="Shea T."/>
            <person name="Bowers K."/>
            <person name="McGinley-Smith S."/>
            <person name="Mohammad A.W."/>
            <person name="Gnirke A."/>
            <person name="Yurkov A.M."/>
            <person name="Nowrousian M."/>
            <person name="Sun S."/>
            <person name="Cuomo C.A."/>
            <person name="Heitman J."/>
        </authorList>
    </citation>
    <scope>NUCLEOTIDE SEQUENCE [LARGE SCALE GENOMIC DNA]</scope>
    <source>
        <strain evidence="10 11">CBS 13917</strain>
    </source>
</reference>
<evidence type="ECO:0000256" key="7">
    <source>
        <dbReference type="ARBA" id="ARBA00023002"/>
    </source>
</evidence>
<comment type="caution">
    <text evidence="10">The sequence shown here is derived from an EMBL/GenBank/DDBJ whole genome shotgun (WGS) entry which is preliminary data.</text>
</comment>
<dbReference type="Proteomes" id="UP001388673">
    <property type="component" value="Unassembled WGS sequence"/>
</dbReference>
<keyword evidence="6" id="KW-0521">NADP</keyword>
<dbReference type="GO" id="GO:0035999">
    <property type="term" value="P:tetrahydrofolate interconversion"/>
    <property type="evidence" value="ECO:0007669"/>
    <property type="project" value="TreeGrafter"/>
</dbReference>
<gene>
    <name evidence="10" type="ORF">IAR55_004337</name>
</gene>
<dbReference type="InterPro" id="IPR004621">
    <property type="entry name" value="Fadh2_euk"/>
</dbReference>
<protein>
    <submittedName>
        <fullName evidence="10">Methylenetetrahydrofolate reductase</fullName>
    </submittedName>
</protein>
<dbReference type="GeneID" id="92181595"/>
<accession>A0AAW0YWU3</accession>
<dbReference type="GO" id="GO:0071949">
    <property type="term" value="F:FAD binding"/>
    <property type="evidence" value="ECO:0007669"/>
    <property type="project" value="TreeGrafter"/>
</dbReference>
<dbReference type="RefSeq" id="XP_066801850.1">
    <property type="nucleotide sequence ID" value="XM_066947436.1"/>
</dbReference>
<dbReference type="InterPro" id="IPR029041">
    <property type="entry name" value="FAD-linked_oxidoreductase-like"/>
</dbReference>
<evidence type="ECO:0000256" key="6">
    <source>
        <dbReference type="ARBA" id="ARBA00022857"/>
    </source>
</evidence>
<dbReference type="SUPFAM" id="SSF51730">
    <property type="entry name" value="FAD-linked oxidoreductase"/>
    <property type="match status" value="1"/>
</dbReference>
<comment type="cofactor">
    <cofactor evidence="1">
        <name>FAD</name>
        <dbReference type="ChEBI" id="CHEBI:57692"/>
    </cofactor>
</comment>
<dbReference type="GO" id="GO:0005829">
    <property type="term" value="C:cytosol"/>
    <property type="evidence" value="ECO:0007669"/>
    <property type="project" value="TreeGrafter"/>
</dbReference>
<evidence type="ECO:0000313" key="11">
    <source>
        <dbReference type="Proteomes" id="UP001388673"/>
    </source>
</evidence>
<dbReference type="AlphaFoldDB" id="A0AAW0YWU3"/>
<dbReference type="InterPro" id="IPR053806">
    <property type="entry name" value="MTHFR_C"/>
</dbReference>
<name>A0AAW0YWU3_9TREE</name>
<dbReference type="NCBIfam" id="TIGR00677">
    <property type="entry name" value="fadh2_euk"/>
    <property type="match status" value="1"/>
</dbReference>
<dbReference type="Pfam" id="PF02219">
    <property type="entry name" value="MTHFR"/>
    <property type="match status" value="1"/>
</dbReference>
<evidence type="ECO:0000256" key="3">
    <source>
        <dbReference type="ARBA" id="ARBA00006743"/>
    </source>
</evidence>
<evidence type="ECO:0000256" key="8">
    <source>
        <dbReference type="RuleBase" id="RU004254"/>
    </source>
</evidence>
<dbReference type="KEGG" id="kne:92181595"/>